<sequence length="319" mass="35841">MLMGLFRRPLNTSYLVERLLTNALNLPDYQTDIGPEIVRRILAAERGIARYEDYEQTLDSDRLRARKFKTEKQRVALRNQIVHELVTYPKPADDEEMQLGVGGALPHTGVVSSGEAFLIIGLPAAGKSTLSNKLSEDFGAVVLDSDYAKRKLPEFRRANYCGASIVNKESSRIIWGFPGTDFQDLSAICFQNRYNIVSPRIGNAPKQVLATLRLLRAAGYQRVHLVLISIGKGEATIRALKRFYQTGRYVPTSLILDEFGNDPSYCYYYLRSKFADAFDSLGALIAVNGGYQCLDYIERPDVRSPAADYKFIDITHLLP</sequence>
<dbReference type="GO" id="GO:0016301">
    <property type="term" value="F:kinase activity"/>
    <property type="evidence" value="ECO:0007669"/>
    <property type="project" value="InterPro"/>
</dbReference>
<dbReference type="EMBL" id="FNAN01000007">
    <property type="protein sequence ID" value="SDE87843.1"/>
    <property type="molecule type" value="Genomic_DNA"/>
</dbReference>
<dbReference type="InterPro" id="IPR027417">
    <property type="entry name" value="P-loop_NTPase"/>
</dbReference>
<dbReference type="Pfam" id="PF06414">
    <property type="entry name" value="Zeta_toxin"/>
    <property type="match status" value="1"/>
</dbReference>
<evidence type="ECO:0000256" key="1">
    <source>
        <dbReference type="ARBA" id="ARBA00022741"/>
    </source>
</evidence>
<gene>
    <name evidence="4" type="ORF">SAMN04487996_107264</name>
</gene>
<dbReference type="AlphaFoldDB" id="A0A1G7GID8"/>
<dbReference type="SUPFAM" id="SSF52540">
    <property type="entry name" value="P-loop containing nucleoside triphosphate hydrolases"/>
    <property type="match status" value="1"/>
</dbReference>
<evidence type="ECO:0000313" key="5">
    <source>
        <dbReference type="Proteomes" id="UP000198748"/>
    </source>
</evidence>
<proteinExistence type="predicted"/>
<dbReference type="STRING" id="659014.SAMN04487996_107264"/>
<reference evidence="5" key="1">
    <citation type="submission" date="2016-10" db="EMBL/GenBank/DDBJ databases">
        <authorList>
            <person name="Varghese N."/>
            <person name="Submissions S."/>
        </authorList>
    </citation>
    <scope>NUCLEOTIDE SEQUENCE [LARGE SCALE GENOMIC DNA]</scope>
    <source>
        <strain evidence="5">DSM 25329</strain>
    </source>
</reference>
<evidence type="ECO:0000313" key="4">
    <source>
        <dbReference type="EMBL" id="SDE87843.1"/>
    </source>
</evidence>
<keyword evidence="5" id="KW-1185">Reference proteome</keyword>
<name>A0A1G7GID8_9BACT</name>
<dbReference type="OrthoDB" id="660434at2"/>
<dbReference type="InterPro" id="IPR010488">
    <property type="entry name" value="Zeta_toxin_domain"/>
</dbReference>
<keyword evidence="1" id="KW-0547">Nucleotide-binding</keyword>
<dbReference type="GO" id="GO:0005524">
    <property type="term" value="F:ATP binding"/>
    <property type="evidence" value="ECO:0007669"/>
    <property type="project" value="UniProtKB-KW"/>
</dbReference>
<dbReference type="RefSeq" id="WP_143016844.1">
    <property type="nucleotide sequence ID" value="NZ_FNAN01000007.1"/>
</dbReference>
<organism evidence="4 5">
    <name type="scientific">Dyadobacter soli</name>
    <dbReference type="NCBI Taxonomy" id="659014"/>
    <lineage>
        <taxon>Bacteria</taxon>
        <taxon>Pseudomonadati</taxon>
        <taxon>Bacteroidota</taxon>
        <taxon>Cytophagia</taxon>
        <taxon>Cytophagales</taxon>
        <taxon>Spirosomataceae</taxon>
        <taxon>Dyadobacter</taxon>
    </lineage>
</organism>
<dbReference type="Gene3D" id="3.40.50.300">
    <property type="entry name" value="P-loop containing nucleotide triphosphate hydrolases"/>
    <property type="match status" value="1"/>
</dbReference>
<feature type="domain" description="Zeta toxin" evidence="3">
    <location>
        <begin position="116"/>
        <end position="256"/>
    </location>
</feature>
<protein>
    <submittedName>
        <fullName evidence="4">Zeta toxin</fullName>
    </submittedName>
</protein>
<dbReference type="Proteomes" id="UP000198748">
    <property type="component" value="Unassembled WGS sequence"/>
</dbReference>
<keyword evidence="2" id="KW-0067">ATP-binding</keyword>
<accession>A0A1G7GID8</accession>
<evidence type="ECO:0000256" key="2">
    <source>
        <dbReference type="ARBA" id="ARBA00022840"/>
    </source>
</evidence>
<evidence type="ECO:0000259" key="3">
    <source>
        <dbReference type="Pfam" id="PF06414"/>
    </source>
</evidence>